<dbReference type="EMBL" id="HBGD01008119">
    <property type="protein sequence ID" value="CAD9083437.1"/>
    <property type="molecule type" value="Transcribed_RNA"/>
</dbReference>
<organism evidence="1">
    <name type="scientific">Percolomonas cosmopolitus</name>
    <dbReference type="NCBI Taxonomy" id="63605"/>
    <lineage>
        <taxon>Eukaryota</taxon>
        <taxon>Discoba</taxon>
        <taxon>Heterolobosea</taxon>
        <taxon>Tetramitia</taxon>
        <taxon>Eutetramitia</taxon>
        <taxon>Percolomonadidae</taxon>
        <taxon>Percolomonas</taxon>
    </lineage>
</organism>
<sequence>MDVEKRVFNLRYLQQALQYVKTSGGDIEHILDLRPTDSSYTFAANITKDAMDRNSNTSTGRIIDTHRFVRSQNPLWRHLRLENVDDKCLLRFTEEDTRTLARLLGN</sequence>
<accession>A0A7S1KRT0</accession>
<reference evidence="1" key="1">
    <citation type="submission" date="2021-01" db="EMBL/GenBank/DDBJ databases">
        <authorList>
            <person name="Corre E."/>
            <person name="Pelletier E."/>
            <person name="Niang G."/>
            <person name="Scheremetjew M."/>
            <person name="Finn R."/>
            <person name="Kale V."/>
            <person name="Holt S."/>
            <person name="Cochrane G."/>
            <person name="Meng A."/>
            <person name="Brown T."/>
            <person name="Cohen L."/>
        </authorList>
    </citation>
    <scope>NUCLEOTIDE SEQUENCE</scope>
    <source>
        <strain evidence="1">WS</strain>
    </source>
</reference>
<name>A0A7S1KRT0_9EUKA</name>
<gene>
    <name evidence="1" type="ORF">PCOS0759_LOCUS6691</name>
</gene>
<dbReference type="AlphaFoldDB" id="A0A7S1KRT0"/>
<protein>
    <submittedName>
        <fullName evidence="1">Uncharacterized protein</fullName>
    </submittedName>
</protein>
<evidence type="ECO:0000313" key="1">
    <source>
        <dbReference type="EMBL" id="CAD9083437.1"/>
    </source>
</evidence>
<proteinExistence type="predicted"/>